<dbReference type="Proteomes" id="UP000887566">
    <property type="component" value="Unplaced"/>
</dbReference>
<comment type="similarity">
    <text evidence="1 4">Belongs to the AAA ATPase family.</text>
</comment>
<dbReference type="WBParaSite" id="PSAMB.scaffold3481size18095.g21603.t1">
    <property type="protein sequence ID" value="PSAMB.scaffold3481size18095.g21603.t1"/>
    <property type="gene ID" value="PSAMB.scaffold3481size18095.g21603"/>
</dbReference>
<keyword evidence="4" id="KW-0378">Hydrolase</keyword>
<dbReference type="PANTHER" id="PTHR23078">
    <property type="entry name" value="VESICULAR-FUSION PROTEIN NSF"/>
    <property type="match status" value="1"/>
</dbReference>
<organism evidence="6 7">
    <name type="scientific">Plectus sambesii</name>
    <dbReference type="NCBI Taxonomy" id="2011161"/>
    <lineage>
        <taxon>Eukaryota</taxon>
        <taxon>Metazoa</taxon>
        <taxon>Ecdysozoa</taxon>
        <taxon>Nematoda</taxon>
        <taxon>Chromadorea</taxon>
        <taxon>Plectida</taxon>
        <taxon>Plectina</taxon>
        <taxon>Plectoidea</taxon>
        <taxon>Plectidae</taxon>
        <taxon>Plectus</taxon>
    </lineage>
</organism>
<dbReference type="GO" id="GO:0005795">
    <property type="term" value="C:Golgi stack"/>
    <property type="evidence" value="ECO:0007669"/>
    <property type="project" value="TreeGrafter"/>
</dbReference>
<evidence type="ECO:0000313" key="6">
    <source>
        <dbReference type="Proteomes" id="UP000887566"/>
    </source>
</evidence>
<comment type="subcellular location">
    <subcellularLocation>
        <location evidence="4">Cytoplasm</location>
    </subcellularLocation>
</comment>
<evidence type="ECO:0000313" key="7">
    <source>
        <dbReference type="WBParaSite" id="PSAMB.scaffold3481size18095.g21603.t1"/>
    </source>
</evidence>
<name>A0A914W8V4_9BILA</name>
<dbReference type="AlphaFoldDB" id="A0A914W8V4"/>
<dbReference type="GO" id="GO:0035494">
    <property type="term" value="P:SNARE complex disassembly"/>
    <property type="evidence" value="ECO:0007669"/>
    <property type="project" value="InterPro"/>
</dbReference>
<dbReference type="GO" id="GO:0005524">
    <property type="term" value="F:ATP binding"/>
    <property type="evidence" value="ECO:0007669"/>
    <property type="project" value="UniProtKB-UniRule"/>
</dbReference>
<keyword evidence="4" id="KW-0813">Transport</keyword>
<accession>A0A914W8V4</accession>
<keyword evidence="4" id="KW-0653">Protein transport</keyword>
<reference evidence="7" key="1">
    <citation type="submission" date="2022-11" db="UniProtKB">
        <authorList>
            <consortium name="WormBaseParasite"/>
        </authorList>
    </citation>
    <scope>IDENTIFICATION</scope>
</reference>
<dbReference type="FunFam" id="2.40.40.20:FF:000006">
    <property type="entry name" value="vesicle-fusing ATPase isoform X1"/>
    <property type="match status" value="1"/>
</dbReference>
<dbReference type="InterPro" id="IPR003338">
    <property type="entry name" value="CDC4_N-term_subdom"/>
</dbReference>
<dbReference type="GO" id="GO:0046872">
    <property type="term" value="F:metal ion binding"/>
    <property type="evidence" value="ECO:0007669"/>
    <property type="project" value="UniProtKB-UniRule"/>
</dbReference>
<protein>
    <recommendedName>
        <fullName evidence="4">Vesicle-fusing ATPase</fullName>
        <ecNumber evidence="4">3.6.4.6</ecNumber>
    </recommendedName>
</protein>
<dbReference type="Pfam" id="PF02359">
    <property type="entry name" value="CDC48_N"/>
    <property type="match status" value="1"/>
</dbReference>
<keyword evidence="6" id="KW-1185">Reference proteome</keyword>
<dbReference type="GO" id="GO:0006891">
    <property type="term" value="P:intra-Golgi vesicle-mediated transport"/>
    <property type="evidence" value="ECO:0007669"/>
    <property type="project" value="TreeGrafter"/>
</dbReference>
<dbReference type="SUPFAM" id="SSF50692">
    <property type="entry name" value="ADC-like"/>
    <property type="match status" value="1"/>
</dbReference>
<keyword evidence="4" id="KW-0963">Cytoplasm</keyword>
<keyword evidence="4" id="KW-0479">Metal-binding</keyword>
<evidence type="ECO:0000256" key="1">
    <source>
        <dbReference type="ARBA" id="ARBA00006914"/>
    </source>
</evidence>
<keyword evidence="4" id="KW-0931">ER-Golgi transport</keyword>
<keyword evidence="3 4" id="KW-0067">ATP-binding</keyword>
<dbReference type="GO" id="GO:0043001">
    <property type="term" value="P:Golgi to plasma membrane protein transport"/>
    <property type="evidence" value="ECO:0007669"/>
    <property type="project" value="TreeGrafter"/>
</dbReference>
<evidence type="ECO:0000256" key="4">
    <source>
        <dbReference type="RuleBase" id="RU367045"/>
    </source>
</evidence>
<comment type="function">
    <text evidence="4">Required for vesicle-mediated transport. Catalyzes the fusion of transport vesicles within the Golgi cisternae. Is also required for transport from the endoplasmic reticulum to the Golgi stack. Seems to function as a fusion protein required for the delivery of cargo proteins to all compartments of the Golgi stack independent of vesicle origin.</text>
</comment>
<dbReference type="EC" id="3.6.4.6" evidence="4"/>
<evidence type="ECO:0000256" key="3">
    <source>
        <dbReference type="ARBA" id="ARBA00022840"/>
    </source>
</evidence>
<proteinExistence type="inferred from homology"/>
<dbReference type="InterPro" id="IPR039812">
    <property type="entry name" value="Vesicle-fus_ATPase"/>
</dbReference>
<dbReference type="Gene3D" id="2.40.40.20">
    <property type="match status" value="1"/>
</dbReference>
<dbReference type="InterPro" id="IPR009010">
    <property type="entry name" value="Asp_de-COase-like_dom_sf"/>
</dbReference>
<comment type="catalytic activity">
    <reaction evidence="4">
        <text>ATP + H2O = ADP + phosphate + H(+)</text>
        <dbReference type="Rhea" id="RHEA:13065"/>
        <dbReference type="ChEBI" id="CHEBI:15377"/>
        <dbReference type="ChEBI" id="CHEBI:15378"/>
        <dbReference type="ChEBI" id="CHEBI:30616"/>
        <dbReference type="ChEBI" id="CHEBI:43474"/>
        <dbReference type="ChEBI" id="CHEBI:456216"/>
        <dbReference type="EC" id="3.6.4.6"/>
    </reaction>
</comment>
<comment type="cofactor">
    <cofactor evidence="4">
        <name>Mg(2+)</name>
        <dbReference type="ChEBI" id="CHEBI:18420"/>
    </cofactor>
    <text evidence="4">Binds 1 Mg(2+) ion per subunit.</text>
</comment>
<dbReference type="GO" id="GO:0016887">
    <property type="term" value="F:ATP hydrolysis activity"/>
    <property type="evidence" value="ECO:0007669"/>
    <property type="project" value="InterPro"/>
</dbReference>
<sequence>MFQNNSIVRRKHVHIDNRCVVAEEVAAWSGNAPIVSRATSAMAVAMKVKKCPTDDLAITNCAVVNKDDYDASRIKHVEVKTGPAHRYVFSIKNHPSVRRNEIAFAMPQRKWAALSLDQDVHVAPFNFDPNTQYIGSITLDADFQTKKKSVSFLANRRSIDCAVSAKRPSRSTLI</sequence>
<evidence type="ECO:0000256" key="2">
    <source>
        <dbReference type="ARBA" id="ARBA00022741"/>
    </source>
</evidence>
<feature type="domain" description="CDC48 N-terminal subdomain" evidence="5">
    <location>
        <begin position="45"/>
        <end position="127"/>
    </location>
</feature>
<evidence type="ECO:0000259" key="5">
    <source>
        <dbReference type="SMART" id="SM01073"/>
    </source>
</evidence>
<keyword evidence="2 4" id="KW-0547">Nucleotide-binding</keyword>
<dbReference type="PANTHER" id="PTHR23078:SF3">
    <property type="entry name" value="VESICLE-FUSING ATPASE"/>
    <property type="match status" value="1"/>
</dbReference>
<dbReference type="SMART" id="SM01073">
    <property type="entry name" value="CDC48_N"/>
    <property type="match status" value="1"/>
</dbReference>
<keyword evidence="4" id="KW-0460">Magnesium</keyword>